<dbReference type="PANTHER" id="PTHR30069:SF29">
    <property type="entry name" value="HEMOGLOBIN AND HEMOGLOBIN-HAPTOGLOBIN-BINDING PROTEIN 1-RELATED"/>
    <property type="match status" value="1"/>
</dbReference>
<accession>A0ABR7UPA3</accession>
<evidence type="ECO:0000259" key="9">
    <source>
        <dbReference type="Pfam" id="PF07715"/>
    </source>
</evidence>
<evidence type="ECO:0000256" key="3">
    <source>
        <dbReference type="ARBA" id="ARBA00022452"/>
    </source>
</evidence>
<evidence type="ECO:0000313" key="10">
    <source>
        <dbReference type="EMBL" id="MBD0724453.1"/>
    </source>
</evidence>
<gene>
    <name evidence="10" type="ORF">B6A10_04605</name>
</gene>
<keyword evidence="2 8" id="KW-0813">Transport</keyword>
<comment type="similarity">
    <text evidence="8">Belongs to the TonB-dependent receptor family.</text>
</comment>
<evidence type="ECO:0000256" key="2">
    <source>
        <dbReference type="ARBA" id="ARBA00022448"/>
    </source>
</evidence>
<comment type="subcellular location">
    <subcellularLocation>
        <location evidence="1 8">Cell outer membrane</location>
        <topology evidence="1 8">Multi-pass membrane protein</topology>
    </subcellularLocation>
</comment>
<protein>
    <submittedName>
        <fullName evidence="10">TonB-dependent receptor</fullName>
    </submittedName>
</protein>
<dbReference type="PROSITE" id="PS52016">
    <property type="entry name" value="TONB_DEPENDENT_REC_3"/>
    <property type="match status" value="1"/>
</dbReference>
<dbReference type="EMBL" id="NASZ01000004">
    <property type="protein sequence ID" value="MBD0724453.1"/>
    <property type="molecule type" value="Genomic_DNA"/>
</dbReference>
<dbReference type="InterPro" id="IPR039426">
    <property type="entry name" value="TonB-dep_rcpt-like"/>
</dbReference>
<name>A0ABR7UPA3_9FLAO</name>
<evidence type="ECO:0000256" key="1">
    <source>
        <dbReference type="ARBA" id="ARBA00004571"/>
    </source>
</evidence>
<keyword evidence="6 8" id="KW-0472">Membrane</keyword>
<dbReference type="Gene3D" id="2.40.170.20">
    <property type="entry name" value="TonB-dependent receptor, beta-barrel domain"/>
    <property type="match status" value="1"/>
</dbReference>
<dbReference type="InterPro" id="IPR037066">
    <property type="entry name" value="Plug_dom_sf"/>
</dbReference>
<evidence type="ECO:0000256" key="6">
    <source>
        <dbReference type="ARBA" id="ARBA00023136"/>
    </source>
</evidence>
<keyword evidence="7 8" id="KW-0998">Cell outer membrane</keyword>
<feature type="domain" description="TonB-dependent receptor plug" evidence="9">
    <location>
        <begin position="37"/>
        <end position="143"/>
    </location>
</feature>
<dbReference type="PANTHER" id="PTHR30069">
    <property type="entry name" value="TONB-DEPENDENT OUTER MEMBRANE RECEPTOR"/>
    <property type="match status" value="1"/>
</dbReference>
<keyword evidence="3 8" id="KW-1134">Transmembrane beta strand</keyword>
<evidence type="ECO:0000313" key="11">
    <source>
        <dbReference type="Proteomes" id="UP000661715"/>
    </source>
</evidence>
<dbReference type="SUPFAM" id="SSF56935">
    <property type="entry name" value="Porins"/>
    <property type="match status" value="1"/>
</dbReference>
<dbReference type="InterPro" id="IPR012910">
    <property type="entry name" value="Plug_dom"/>
</dbReference>
<evidence type="ECO:0000256" key="7">
    <source>
        <dbReference type="ARBA" id="ARBA00023237"/>
    </source>
</evidence>
<reference evidence="10 11" key="1">
    <citation type="journal article" date="2020" name="Microbiol. Res.">
        <title>Flavobacterium pokkalii sp. nov., a novel plant growth promoting native rhizobacteria isolated from pokkali rice grown in coastal saline affected agricultural regions of southern India, Kerala.</title>
        <authorList>
            <person name="Menon R.R."/>
            <person name="Kumari S."/>
            <person name="Viver T."/>
            <person name="Rameshkumar N."/>
        </authorList>
    </citation>
    <scope>NUCLEOTIDE SEQUENCE [LARGE SCALE GENOMIC DNA]</scope>
    <source>
        <strain evidence="10 11">L1I52</strain>
    </source>
</reference>
<keyword evidence="4 8" id="KW-0812">Transmembrane</keyword>
<sequence length="623" mass="69632">MSTCALAQKKGVVLSGTNELDEVVISDSKFALPKEKSGKVIVKITSDDLKKRPGQSIAQVLSTVAGVEINGNQSGAGKDLKYSIRGGRNRQTLILIDGIPVTDASNINLEYDLRLIPVEQVESIEVMKGAASTLYGTGAATGVINITLKKAEKKAIAGNVYLNVGTQTTAQEKDYSAQEYNQGFSFNGKTEKFNYFGALNSSEVGGMSQARPTNDAEKFEDDYSSRVNSIVKLGFTPTKKLSFDFFANYDRLKYDFDTDSFIDNLSNYGKSEQFRVGFSPKYKYEKGELVVNTAVGWMNRDSYSYESLSTYKSRNVNADAFNKYQISEELFVIGGAQFQFFDMVNLTPYGDIQNELAKFNIIDPYATLVYNSDFGFNVNAGARLNIHSKYGNNFVYNINPSFSFSEIPLKLVSSYSTAYITPSLYQLYASFYGNLDLKPEKNSTVEAGFELDLWNKKINVNAVAFYREEDNSIVFVSAAYDNIDGKYNAKGVETMFTYAVTKQLNLIGNYTFTQVEKALNLYVPKHKVNAAVEYQPTTRTFFNVSYQFVDKKPDALFDPVTYEQTSVVTAAYKLLNATAKYELIKNRMTVFASATNILNEDFYEVIGYNTRGRNFKLGLNINL</sequence>
<dbReference type="CDD" id="cd01347">
    <property type="entry name" value="ligand_gated_channel"/>
    <property type="match status" value="1"/>
</dbReference>
<evidence type="ECO:0000256" key="4">
    <source>
        <dbReference type="ARBA" id="ARBA00022692"/>
    </source>
</evidence>
<dbReference type="Gene3D" id="2.170.130.10">
    <property type="entry name" value="TonB-dependent receptor, plug domain"/>
    <property type="match status" value="1"/>
</dbReference>
<dbReference type="Proteomes" id="UP000661715">
    <property type="component" value="Unassembled WGS sequence"/>
</dbReference>
<evidence type="ECO:0000256" key="5">
    <source>
        <dbReference type="ARBA" id="ARBA00022729"/>
    </source>
</evidence>
<comment type="caution">
    <text evidence="10">The sequence shown here is derived from an EMBL/GenBank/DDBJ whole genome shotgun (WGS) entry which is preliminary data.</text>
</comment>
<keyword evidence="5" id="KW-0732">Signal</keyword>
<keyword evidence="10" id="KW-0675">Receptor</keyword>
<dbReference type="InterPro" id="IPR036942">
    <property type="entry name" value="Beta-barrel_TonB_sf"/>
</dbReference>
<organism evidence="10 11">
    <name type="scientific">Flavobacterium pokkalii</name>
    <dbReference type="NCBI Taxonomy" id="1940408"/>
    <lineage>
        <taxon>Bacteria</taxon>
        <taxon>Pseudomonadati</taxon>
        <taxon>Bacteroidota</taxon>
        <taxon>Flavobacteriia</taxon>
        <taxon>Flavobacteriales</taxon>
        <taxon>Flavobacteriaceae</taxon>
        <taxon>Flavobacterium</taxon>
    </lineage>
</organism>
<dbReference type="Pfam" id="PF07715">
    <property type="entry name" value="Plug"/>
    <property type="match status" value="1"/>
</dbReference>
<keyword evidence="11" id="KW-1185">Reference proteome</keyword>
<evidence type="ECO:0000256" key="8">
    <source>
        <dbReference type="PROSITE-ProRule" id="PRU01360"/>
    </source>
</evidence>
<proteinExistence type="inferred from homology"/>